<comment type="caution">
    <text evidence="1">The sequence shown here is derived from an EMBL/GenBank/DDBJ whole genome shotgun (WGS) entry which is preliminary data.</text>
</comment>
<keyword evidence="2" id="KW-1185">Reference proteome</keyword>
<evidence type="ECO:0000313" key="2">
    <source>
        <dbReference type="Proteomes" id="UP001062846"/>
    </source>
</evidence>
<reference evidence="1" key="1">
    <citation type="submission" date="2022-02" db="EMBL/GenBank/DDBJ databases">
        <title>Plant Genome Project.</title>
        <authorList>
            <person name="Zhang R.-G."/>
        </authorList>
    </citation>
    <scope>NUCLEOTIDE SEQUENCE</scope>
    <source>
        <strain evidence="1">AT1</strain>
    </source>
</reference>
<protein>
    <submittedName>
        <fullName evidence="1">Uncharacterized protein</fullName>
    </submittedName>
</protein>
<gene>
    <name evidence="1" type="ORF">RHMOL_Rhmol02G0102700</name>
</gene>
<organism evidence="1 2">
    <name type="scientific">Rhododendron molle</name>
    <name type="common">Chinese azalea</name>
    <name type="synonym">Azalea mollis</name>
    <dbReference type="NCBI Taxonomy" id="49168"/>
    <lineage>
        <taxon>Eukaryota</taxon>
        <taxon>Viridiplantae</taxon>
        <taxon>Streptophyta</taxon>
        <taxon>Embryophyta</taxon>
        <taxon>Tracheophyta</taxon>
        <taxon>Spermatophyta</taxon>
        <taxon>Magnoliopsida</taxon>
        <taxon>eudicotyledons</taxon>
        <taxon>Gunneridae</taxon>
        <taxon>Pentapetalae</taxon>
        <taxon>asterids</taxon>
        <taxon>Ericales</taxon>
        <taxon>Ericaceae</taxon>
        <taxon>Ericoideae</taxon>
        <taxon>Rhodoreae</taxon>
        <taxon>Rhododendron</taxon>
    </lineage>
</organism>
<dbReference type="EMBL" id="CM046389">
    <property type="protein sequence ID" value="KAI8567206.1"/>
    <property type="molecule type" value="Genomic_DNA"/>
</dbReference>
<evidence type="ECO:0000313" key="1">
    <source>
        <dbReference type="EMBL" id="KAI8567206.1"/>
    </source>
</evidence>
<dbReference type="Proteomes" id="UP001062846">
    <property type="component" value="Chromosome 2"/>
</dbReference>
<sequence>MSLGNVLHLSAEGEFALGTYGEIDCTKLVAYNPKKETLTDLVVGGIPIEFTDGDNYIETLVSPNLLIMEDRLGGNVKLLQVIMFKELSLLDY</sequence>
<name>A0ACC0PNM8_RHOML</name>
<accession>A0ACC0PNM8</accession>
<proteinExistence type="predicted"/>